<dbReference type="PANTHER" id="PTHR13321:SF2">
    <property type="entry name" value="MEDIATOR OF RNA POLYMERASE II TRANSCRIPTION SUBUNIT 18"/>
    <property type="match status" value="1"/>
</dbReference>
<comment type="caution">
    <text evidence="10">The sequence shown here is derived from an EMBL/GenBank/DDBJ whole genome shotgun (WGS) entry which is preliminary data.</text>
</comment>
<dbReference type="PANTHER" id="PTHR13321">
    <property type="entry name" value="MEDIATOR OF RNA POLYMERASE II TRANSCRIPTION, SUBUNIT 18"/>
    <property type="match status" value="1"/>
</dbReference>
<dbReference type="Proteomes" id="UP000015100">
    <property type="component" value="Unassembled WGS sequence"/>
</dbReference>
<dbReference type="GO" id="GO:0006357">
    <property type="term" value="P:regulation of transcription by RNA polymerase II"/>
    <property type="evidence" value="ECO:0007669"/>
    <property type="project" value="InterPro"/>
</dbReference>
<keyword evidence="11" id="KW-1185">Reference proteome</keyword>
<comment type="function">
    <text evidence="8">Component of the Mediator complex, a coactivator involved in the regulated transcription of nearly all RNA polymerase II-dependent genes. Mediator functions as a bridge to convey information from gene-specific regulatory proteins to the basal RNA polymerase II transcription machinery. Mediator is recruited to promoters by direct interactions with regulatory proteins and serves as a scaffold for the assembly of a functional preinitiation complex with RNA polymerase II and the general transcription factors.</text>
</comment>
<feature type="compositionally biased region" description="Low complexity" evidence="9">
    <location>
        <begin position="62"/>
        <end position="72"/>
    </location>
</feature>
<dbReference type="OMA" id="PVHQHHE"/>
<evidence type="ECO:0000256" key="5">
    <source>
        <dbReference type="ARBA" id="ARBA00023163"/>
    </source>
</evidence>
<dbReference type="OrthoDB" id="5348092at2759"/>
<keyword evidence="8" id="KW-0010">Activator</keyword>
<comment type="subcellular location">
    <subcellularLocation>
        <location evidence="1 8">Nucleus</location>
    </subcellularLocation>
</comment>
<proteinExistence type="inferred from homology"/>
<evidence type="ECO:0000256" key="7">
    <source>
        <dbReference type="ARBA" id="ARBA00032012"/>
    </source>
</evidence>
<dbReference type="Gene3D" id="2.40.320.10">
    <property type="entry name" value="Hypothetical Protein Pfu-838710-001"/>
    <property type="match status" value="1"/>
</dbReference>
<dbReference type="HOGENOM" id="CLU_084516_0_0_1"/>
<evidence type="ECO:0000313" key="10">
    <source>
        <dbReference type="EMBL" id="EPS35711.1"/>
    </source>
</evidence>
<evidence type="ECO:0000256" key="3">
    <source>
        <dbReference type="ARBA" id="ARBA00019612"/>
    </source>
</evidence>
<evidence type="ECO:0000313" key="11">
    <source>
        <dbReference type="Proteomes" id="UP000015100"/>
    </source>
</evidence>
<dbReference type="GO" id="GO:0003712">
    <property type="term" value="F:transcription coregulator activity"/>
    <property type="evidence" value="ECO:0007669"/>
    <property type="project" value="InterPro"/>
</dbReference>
<comment type="similarity">
    <text evidence="2 8">Belongs to the Mediator complex subunit 18 family.</text>
</comment>
<dbReference type="STRING" id="1284197.S8A3J4"/>
<dbReference type="GO" id="GO:0016592">
    <property type="term" value="C:mediator complex"/>
    <property type="evidence" value="ECO:0007669"/>
    <property type="project" value="InterPro"/>
</dbReference>
<accession>S8A3J4</accession>
<name>S8A3J4_DACHA</name>
<keyword evidence="6 8" id="KW-0539">Nucleus</keyword>
<reference evidence="10 11" key="1">
    <citation type="journal article" date="2013" name="PLoS Genet.">
        <title>Genomic mechanisms accounting for the adaptation to parasitism in nematode-trapping fungi.</title>
        <authorList>
            <person name="Meerupati T."/>
            <person name="Andersson K.M."/>
            <person name="Friman E."/>
            <person name="Kumar D."/>
            <person name="Tunlid A."/>
            <person name="Ahren D."/>
        </authorList>
    </citation>
    <scope>NUCLEOTIDE SEQUENCE [LARGE SCALE GENOMIC DNA]</scope>
    <source>
        <strain evidence="10 11">CBS 200.50</strain>
    </source>
</reference>
<organism evidence="10 11">
    <name type="scientific">Dactylellina haptotyla (strain CBS 200.50)</name>
    <name type="common">Nematode-trapping fungus</name>
    <name type="synonym">Monacrosporium haptotylum</name>
    <dbReference type="NCBI Taxonomy" id="1284197"/>
    <lineage>
        <taxon>Eukaryota</taxon>
        <taxon>Fungi</taxon>
        <taxon>Dikarya</taxon>
        <taxon>Ascomycota</taxon>
        <taxon>Pezizomycotina</taxon>
        <taxon>Orbiliomycetes</taxon>
        <taxon>Orbiliales</taxon>
        <taxon>Orbiliaceae</taxon>
        <taxon>Dactylellina</taxon>
    </lineage>
</organism>
<dbReference type="AlphaFoldDB" id="S8A3J4"/>
<protein>
    <recommendedName>
        <fullName evidence="3 8">Mediator of RNA polymerase II transcription subunit 18</fullName>
    </recommendedName>
    <alternativeName>
        <fullName evidence="7 8">Mediator complex subunit 18</fullName>
    </alternativeName>
</protein>
<comment type="subunit">
    <text evidence="8">Component of the Mediator complex.</text>
</comment>
<evidence type="ECO:0000256" key="2">
    <source>
        <dbReference type="ARBA" id="ARBA00009814"/>
    </source>
</evidence>
<reference evidence="11" key="2">
    <citation type="submission" date="2013-04" db="EMBL/GenBank/DDBJ databases">
        <title>Genomic mechanisms accounting for the adaptation to parasitism in nematode-trapping fungi.</title>
        <authorList>
            <person name="Ahren D.G."/>
        </authorList>
    </citation>
    <scope>NUCLEOTIDE SEQUENCE [LARGE SCALE GENOMIC DNA]</scope>
    <source>
        <strain evidence="11">CBS 200.50</strain>
    </source>
</reference>
<dbReference type="GO" id="GO:0006369">
    <property type="term" value="P:termination of RNA polymerase II transcription"/>
    <property type="evidence" value="ECO:0007669"/>
    <property type="project" value="TreeGrafter"/>
</dbReference>
<evidence type="ECO:0000256" key="6">
    <source>
        <dbReference type="ARBA" id="ARBA00023242"/>
    </source>
</evidence>
<evidence type="ECO:0000256" key="1">
    <source>
        <dbReference type="ARBA" id="ARBA00004123"/>
    </source>
</evidence>
<keyword evidence="5 8" id="KW-0804">Transcription</keyword>
<keyword evidence="4 8" id="KW-0805">Transcription regulation</keyword>
<dbReference type="EMBL" id="AQGS01001056">
    <property type="protein sequence ID" value="EPS35711.1"/>
    <property type="molecule type" value="Genomic_DNA"/>
</dbReference>
<dbReference type="GO" id="GO:0070847">
    <property type="term" value="C:core mediator complex"/>
    <property type="evidence" value="ECO:0007669"/>
    <property type="project" value="TreeGrafter"/>
</dbReference>
<gene>
    <name evidence="8" type="primary">MED18</name>
    <name evidence="10" type="ORF">H072_10874</name>
</gene>
<evidence type="ECO:0000256" key="8">
    <source>
        <dbReference type="RuleBase" id="RU364150"/>
    </source>
</evidence>
<feature type="region of interest" description="Disordered" evidence="9">
    <location>
        <begin position="54"/>
        <end position="97"/>
    </location>
</feature>
<dbReference type="InterPro" id="IPR019095">
    <property type="entry name" value="Mediator_Med18"/>
</dbReference>
<evidence type="ECO:0000256" key="4">
    <source>
        <dbReference type="ARBA" id="ARBA00023015"/>
    </source>
</evidence>
<dbReference type="Pfam" id="PF09637">
    <property type="entry name" value="Med18"/>
    <property type="match status" value="1"/>
</dbReference>
<sequence>MPSVGLLEHHLIYKPRRNRQSIGGNAGNNGNAGPANTAGVGDFYYLKLTTEISKGGGQNAESTSTGASSTGASHKESDQMEVDPVPNFKDAAPSEHKVRGSIEADAVDSYDVRKQKWTMRFSDLPEVNGKRPVTSRMMHQATVQDGDALAFVDSLGYMLVSEFVLSGSYVVYHNIYITLTRTLLPLKPFSPFPMDSCCPLDPVDAYILQASIKVFSANEQETMNKGVEELKILRNELRGVVDLEPGDRLSLDTRVR</sequence>
<dbReference type="eggNOG" id="ENOG502S7EN">
    <property type="taxonomic scope" value="Eukaryota"/>
</dbReference>
<evidence type="ECO:0000256" key="9">
    <source>
        <dbReference type="SAM" id="MobiDB-lite"/>
    </source>
</evidence>